<proteinExistence type="predicted"/>
<dbReference type="EMBL" id="HACA01024792">
    <property type="protein sequence ID" value="CDW42153.1"/>
    <property type="molecule type" value="Transcribed_RNA"/>
</dbReference>
<dbReference type="AlphaFoldDB" id="A0A0K2UV43"/>
<dbReference type="EMBL" id="HACA01024793">
    <property type="protein sequence ID" value="CDW42154.1"/>
    <property type="molecule type" value="Transcribed_RNA"/>
</dbReference>
<protein>
    <submittedName>
        <fullName evidence="1">Uncharacterized protein</fullName>
    </submittedName>
</protein>
<organism evidence="1">
    <name type="scientific">Lepeophtheirus salmonis</name>
    <name type="common">Salmon louse</name>
    <name type="synonym">Caligus salmonis</name>
    <dbReference type="NCBI Taxonomy" id="72036"/>
    <lineage>
        <taxon>Eukaryota</taxon>
        <taxon>Metazoa</taxon>
        <taxon>Ecdysozoa</taxon>
        <taxon>Arthropoda</taxon>
        <taxon>Crustacea</taxon>
        <taxon>Multicrustacea</taxon>
        <taxon>Hexanauplia</taxon>
        <taxon>Copepoda</taxon>
        <taxon>Siphonostomatoida</taxon>
        <taxon>Caligidae</taxon>
        <taxon>Lepeophtheirus</taxon>
    </lineage>
</organism>
<accession>A0A0K2UV43</accession>
<name>A0A0K2UV43_LEPSM</name>
<evidence type="ECO:0000313" key="1">
    <source>
        <dbReference type="EMBL" id="CDW42153.1"/>
    </source>
</evidence>
<reference evidence="1" key="1">
    <citation type="submission" date="2014-05" db="EMBL/GenBank/DDBJ databases">
        <authorList>
            <person name="Chronopoulou M."/>
        </authorList>
    </citation>
    <scope>NUCLEOTIDE SEQUENCE</scope>
    <source>
        <tissue evidence="1">Whole organism</tissue>
    </source>
</reference>
<sequence>MILNIQTLDDLNNELQLLFVRKFYLSKNIIS</sequence>